<keyword evidence="3 10" id="KW-0808">Transferase</keyword>
<evidence type="ECO:0000313" key="11">
    <source>
        <dbReference type="EnsemblMetazoa" id="MDOA002875-PA"/>
    </source>
</evidence>
<dbReference type="VEuPathDB" id="VectorBase:MDOMA2_019875"/>
<evidence type="ECO:0000256" key="9">
    <source>
        <dbReference type="ARBA" id="ARBA00023160"/>
    </source>
</evidence>
<keyword evidence="8 10" id="KW-0472">Membrane</keyword>
<evidence type="ECO:0000256" key="2">
    <source>
        <dbReference type="ARBA" id="ARBA00022516"/>
    </source>
</evidence>
<dbReference type="eggNOG" id="KOG3071">
    <property type="taxonomic scope" value="Eukaryota"/>
</dbReference>
<dbReference type="EC" id="2.3.1.199" evidence="10"/>
<dbReference type="GO" id="GO:0019367">
    <property type="term" value="P:fatty acid elongation, saturated fatty acid"/>
    <property type="evidence" value="ECO:0007669"/>
    <property type="project" value="TreeGrafter"/>
</dbReference>
<dbReference type="PANTHER" id="PTHR11157">
    <property type="entry name" value="FATTY ACID ACYL TRANSFERASE-RELATED"/>
    <property type="match status" value="1"/>
</dbReference>
<comment type="catalytic activity">
    <reaction evidence="10">
        <text>a very-long-chain acyl-CoA + malonyl-CoA + H(+) = a very-long-chain 3-oxoacyl-CoA + CO2 + CoA</text>
        <dbReference type="Rhea" id="RHEA:32727"/>
        <dbReference type="ChEBI" id="CHEBI:15378"/>
        <dbReference type="ChEBI" id="CHEBI:16526"/>
        <dbReference type="ChEBI" id="CHEBI:57287"/>
        <dbReference type="ChEBI" id="CHEBI:57384"/>
        <dbReference type="ChEBI" id="CHEBI:90725"/>
        <dbReference type="ChEBI" id="CHEBI:90736"/>
        <dbReference type="EC" id="2.3.1.199"/>
    </reaction>
</comment>
<evidence type="ECO:0000256" key="6">
    <source>
        <dbReference type="ARBA" id="ARBA00022989"/>
    </source>
</evidence>
<feature type="transmembrane region" description="Helical" evidence="10">
    <location>
        <begin position="62"/>
        <end position="84"/>
    </location>
</feature>
<comment type="subcellular location">
    <subcellularLocation>
        <location evidence="1">Membrane</location>
        <topology evidence="1">Multi-pass membrane protein</topology>
    </subcellularLocation>
</comment>
<keyword evidence="9 10" id="KW-0275">Fatty acid biosynthesis</keyword>
<sequence length="273" mass="32633">MISYLYNELKEHFLTAAGRDPRTRDLPISNSYPAILAIIVIYVILVKKIGPAFMAKRQPYNIRWLISLYNIAQVIFNAYLFIMITKHFVFHSKYNWFCMPSDYTDFSDDTMQLRKLGYLYFLNKLSDLIDTVFFVLNKKYSHISVLHLYHHATMIWGSFLYLNVWFASNITVVGYVNTLVHTVMYFYYFLTSLKMNIDLSKWKPRLTTFQLIQFFYFAIRLLIVITHNTCDLPKFWLWVIFLENVSMIVLFSNFYYKNYILKKPKSATIVKNK</sequence>
<dbReference type="EnsemblMetazoa" id="MDOA002875-RA">
    <property type="protein sequence ID" value="MDOA002875-PA"/>
    <property type="gene ID" value="MDOA002875"/>
</dbReference>
<feature type="transmembrane region" description="Helical" evidence="10">
    <location>
        <begin position="235"/>
        <end position="256"/>
    </location>
</feature>
<dbReference type="GO" id="GO:0030148">
    <property type="term" value="P:sphingolipid biosynthetic process"/>
    <property type="evidence" value="ECO:0007669"/>
    <property type="project" value="TreeGrafter"/>
</dbReference>
<evidence type="ECO:0000256" key="3">
    <source>
        <dbReference type="ARBA" id="ARBA00022679"/>
    </source>
</evidence>
<comment type="similarity">
    <text evidence="10">Belongs to the ELO family.</text>
</comment>
<proteinExistence type="inferred from homology"/>
<dbReference type="PANTHER" id="PTHR11157:SF116">
    <property type="entry name" value="ELONGATION OF VERY LONG CHAIN FATTY ACIDS PROTEIN-RELATED"/>
    <property type="match status" value="1"/>
</dbReference>
<keyword evidence="7 10" id="KW-0443">Lipid metabolism</keyword>
<feature type="transmembrane region" description="Helical" evidence="10">
    <location>
        <begin position="148"/>
        <end position="166"/>
    </location>
</feature>
<dbReference type="GO" id="GO:0005789">
    <property type="term" value="C:endoplasmic reticulum membrane"/>
    <property type="evidence" value="ECO:0007669"/>
    <property type="project" value="TreeGrafter"/>
</dbReference>
<dbReference type="VEuPathDB" id="VectorBase:MDOA002875"/>
<keyword evidence="4 10" id="KW-0812">Transmembrane</keyword>
<evidence type="ECO:0000256" key="8">
    <source>
        <dbReference type="ARBA" id="ARBA00023136"/>
    </source>
</evidence>
<keyword evidence="5 10" id="KW-0276">Fatty acid metabolism</keyword>
<dbReference type="GO" id="GO:0034625">
    <property type="term" value="P:fatty acid elongation, monounsaturated fatty acid"/>
    <property type="evidence" value="ECO:0007669"/>
    <property type="project" value="TreeGrafter"/>
</dbReference>
<dbReference type="Pfam" id="PF01151">
    <property type="entry name" value="ELO"/>
    <property type="match status" value="1"/>
</dbReference>
<feature type="transmembrane region" description="Helical" evidence="10">
    <location>
        <begin position="211"/>
        <end position="229"/>
    </location>
</feature>
<keyword evidence="2 10" id="KW-0444">Lipid biosynthesis</keyword>
<dbReference type="GO" id="GO:0042761">
    <property type="term" value="P:very long-chain fatty acid biosynthetic process"/>
    <property type="evidence" value="ECO:0007669"/>
    <property type="project" value="TreeGrafter"/>
</dbReference>
<dbReference type="AlphaFoldDB" id="A0A1I8MAF1"/>
<keyword evidence="6 10" id="KW-1133">Transmembrane helix</keyword>
<feature type="transmembrane region" description="Helical" evidence="10">
    <location>
        <begin position="31"/>
        <end position="50"/>
    </location>
</feature>
<evidence type="ECO:0000256" key="1">
    <source>
        <dbReference type="ARBA" id="ARBA00004141"/>
    </source>
</evidence>
<organism evidence="11">
    <name type="scientific">Musca domestica</name>
    <name type="common">House fly</name>
    <dbReference type="NCBI Taxonomy" id="7370"/>
    <lineage>
        <taxon>Eukaryota</taxon>
        <taxon>Metazoa</taxon>
        <taxon>Ecdysozoa</taxon>
        <taxon>Arthropoda</taxon>
        <taxon>Hexapoda</taxon>
        <taxon>Insecta</taxon>
        <taxon>Pterygota</taxon>
        <taxon>Neoptera</taxon>
        <taxon>Endopterygota</taxon>
        <taxon>Diptera</taxon>
        <taxon>Brachycera</taxon>
        <taxon>Muscomorpha</taxon>
        <taxon>Muscoidea</taxon>
        <taxon>Muscidae</taxon>
        <taxon>Musca</taxon>
    </lineage>
</organism>
<dbReference type="RefSeq" id="XP_005189660.2">
    <property type="nucleotide sequence ID" value="XM_005189603.4"/>
</dbReference>
<dbReference type="OrthoDB" id="434092at2759"/>
<gene>
    <name evidence="11" type="primary">101892521</name>
</gene>
<dbReference type="GO" id="GO:0034626">
    <property type="term" value="P:fatty acid elongation, polyunsaturated fatty acid"/>
    <property type="evidence" value="ECO:0007669"/>
    <property type="project" value="TreeGrafter"/>
</dbReference>
<evidence type="ECO:0000256" key="4">
    <source>
        <dbReference type="ARBA" id="ARBA00022692"/>
    </source>
</evidence>
<accession>A0A1I8MAF1</accession>
<dbReference type="GO" id="GO:0009922">
    <property type="term" value="F:fatty acid elongase activity"/>
    <property type="evidence" value="ECO:0007669"/>
    <property type="project" value="UniProtKB-EC"/>
</dbReference>
<dbReference type="InterPro" id="IPR002076">
    <property type="entry name" value="ELO_fam"/>
</dbReference>
<reference evidence="11" key="1">
    <citation type="submission" date="2020-05" db="UniProtKB">
        <authorList>
            <consortium name="EnsemblMetazoa"/>
        </authorList>
    </citation>
    <scope>IDENTIFICATION</scope>
    <source>
        <strain evidence="11">Aabys</strain>
    </source>
</reference>
<dbReference type="KEGG" id="mde:101892521"/>
<feature type="transmembrane region" description="Helical" evidence="10">
    <location>
        <begin position="172"/>
        <end position="190"/>
    </location>
</feature>
<evidence type="ECO:0000256" key="10">
    <source>
        <dbReference type="RuleBase" id="RU361115"/>
    </source>
</evidence>
<name>A0A1I8MAF1_MUSDO</name>
<evidence type="ECO:0000256" key="7">
    <source>
        <dbReference type="ARBA" id="ARBA00023098"/>
    </source>
</evidence>
<protein>
    <recommendedName>
        <fullName evidence="10">Elongation of very long chain fatty acids protein</fullName>
        <ecNumber evidence="10">2.3.1.199</ecNumber>
    </recommendedName>
    <alternativeName>
        <fullName evidence="10">Very-long-chain 3-oxoacyl-CoA synthase</fullName>
    </alternativeName>
</protein>
<evidence type="ECO:0000256" key="5">
    <source>
        <dbReference type="ARBA" id="ARBA00022832"/>
    </source>
</evidence>